<proteinExistence type="predicted"/>
<organism evidence="2 3">
    <name type="scientific">Tagetes erecta</name>
    <name type="common">African marigold</name>
    <dbReference type="NCBI Taxonomy" id="13708"/>
    <lineage>
        <taxon>Eukaryota</taxon>
        <taxon>Viridiplantae</taxon>
        <taxon>Streptophyta</taxon>
        <taxon>Embryophyta</taxon>
        <taxon>Tracheophyta</taxon>
        <taxon>Spermatophyta</taxon>
        <taxon>Magnoliopsida</taxon>
        <taxon>eudicotyledons</taxon>
        <taxon>Gunneridae</taxon>
        <taxon>Pentapetalae</taxon>
        <taxon>asterids</taxon>
        <taxon>campanulids</taxon>
        <taxon>Asterales</taxon>
        <taxon>Asteraceae</taxon>
        <taxon>Asteroideae</taxon>
        <taxon>Heliantheae alliance</taxon>
        <taxon>Tageteae</taxon>
        <taxon>Tagetes</taxon>
    </lineage>
</organism>
<keyword evidence="3" id="KW-1185">Reference proteome</keyword>
<accession>A0AAD8P8L8</accession>
<dbReference type="AlphaFoldDB" id="A0AAD8P8L8"/>
<gene>
    <name evidence="2" type="ORF">QVD17_01841</name>
</gene>
<comment type="caution">
    <text evidence="2">The sequence shown here is derived from an EMBL/GenBank/DDBJ whole genome shotgun (WGS) entry which is preliminary data.</text>
</comment>
<keyword evidence="1" id="KW-1133">Transmembrane helix</keyword>
<reference evidence="2" key="1">
    <citation type="journal article" date="2023" name="bioRxiv">
        <title>Improved chromosome-level genome assembly for marigold (Tagetes erecta).</title>
        <authorList>
            <person name="Jiang F."/>
            <person name="Yuan L."/>
            <person name="Wang S."/>
            <person name="Wang H."/>
            <person name="Xu D."/>
            <person name="Wang A."/>
            <person name="Fan W."/>
        </authorList>
    </citation>
    <scope>NUCLEOTIDE SEQUENCE</scope>
    <source>
        <strain evidence="2">WSJ</strain>
        <tissue evidence="2">Leaf</tissue>
    </source>
</reference>
<dbReference type="Proteomes" id="UP001229421">
    <property type="component" value="Unassembled WGS sequence"/>
</dbReference>
<name>A0AAD8P8L8_TARER</name>
<evidence type="ECO:0000313" key="3">
    <source>
        <dbReference type="Proteomes" id="UP001229421"/>
    </source>
</evidence>
<evidence type="ECO:0000256" key="1">
    <source>
        <dbReference type="SAM" id="Phobius"/>
    </source>
</evidence>
<dbReference type="EMBL" id="JAUHHV010000001">
    <property type="protein sequence ID" value="KAK1436066.1"/>
    <property type="molecule type" value="Genomic_DNA"/>
</dbReference>
<keyword evidence="1" id="KW-0812">Transmembrane</keyword>
<protein>
    <submittedName>
        <fullName evidence="2">Uncharacterized protein</fullName>
    </submittedName>
</protein>
<sequence>MWKNNSHISQAMCLSKSGSCNVAPLVPGFLVLLLNLGEFDFTVLCQKRFDFAYWGFLILLIGSEFASIFFAGGGILISSQRVCVESLIWGKLGFLRNQCSFELIFGICKGERR</sequence>
<feature type="transmembrane region" description="Helical" evidence="1">
    <location>
        <begin position="21"/>
        <end position="39"/>
    </location>
</feature>
<evidence type="ECO:0000313" key="2">
    <source>
        <dbReference type="EMBL" id="KAK1436066.1"/>
    </source>
</evidence>
<keyword evidence="1" id="KW-0472">Membrane</keyword>
<feature type="transmembrane region" description="Helical" evidence="1">
    <location>
        <begin position="51"/>
        <end position="77"/>
    </location>
</feature>